<accession>A0ABY4UBQ0</accession>
<organism evidence="2 3">
    <name type="scientific">Qipengyuania citrea</name>
    <dbReference type="NCBI Taxonomy" id="225971"/>
    <lineage>
        <taxon>Bacteria</taxon>
        <taxon>Pseudomonadati</taxon>
        <taxon>Pseudomonadota</taxon>
        <taxon>Alphaproteobacteria</taxon>
        <taxon>Sphingomonadales</taxon>
        <taxon>Erythrobacteraceae</taxon>
        <taxon>Qipengyuania</taxon>
    </lineage>
</organism>
<dbReference type="InterPro" id="IPR014862">
    <property type="entry name" value="TrwC"/>
</dbReference>
<proteinExistence type="predicted"/>
<dbReference type="NCBIfam" id="TIGR02686">
    <property type="entry name" value="relax_trwC"/>
    <property type="match status" value="1"/>
</dbReference>
<dbReference type="EMBL" id="CP098496">
    <property type="protein sequence ID" value="USA63241.1"/>
    <property type="molecule type" value="Genomic_DNA"/>
</dbReference>
<dbReference type="Proteomes" id="UP001056619">
    <property type="component" value="Plasmid plas2"/>
</dbReference>
<evidence type="ECO:0000313" key="2">
    <source>
        <dbReference type="EMBL" id="USA63241.1"/>
    </source>
</evidence>
<protein>
    <submittedName>
        <fullName evidence="2">Conjugative relaxase</fullName>
    </submittedName>
</protein>
<dbReference type="NCBIfam" id="NF041492">
    <property type="entry name" value="MobF"/>
    <property type="match status" value="1"/>
</dbReference>
<dbReference type="InterPro" id="IPR014059">
    <property type="entry name" value="TraI/TrwC_relax"/>
</dbReference>
<dbReference type="RefSeq" id="WP_301643317.1">
    <property type="nucleotide sequence ID" value="NZ_CP098496.1"/>
</dbReference>
<evidence type="ECO:0000313" key="3">
    <source>
        <dbReference type="Proteomes" id="UP001056619"/>
    </source>
</evidence>
<dbReference type="SUPFAM" id="SSF55464">
    <property type="entry name" value="Origin of replication-binding domain, RBD-like"/>
    <property type="match status" value="1"/>
</dbReference>
<reference evidence="2 3" key="1">
    <citation type="submission" date="2022-06" db="EMBL/GenBank/DDBJ databases">
        <authorList>
            <person name="Liu G."/>
        </authorList>
    </citation>
    <scope>NUCLEOTIDE SEQUENCE [LARGE SCALE GENOMIC DNA]</scope>
    <source>
        <strain evidence="2 3">E4</strain>
        <plasmid evidence="2 3">plas2</plasmid>
    </source>
</reference>
<evidence type="ECO:0000259" key="1">
    <source>
        <dbReference type="Pfam" id="PF08751"/>
    </source>
</evidence>
<geneLocation type="plasmid" evidence="2 3">
    <name>plas2</name>
</geneLocation>
<name>A0ABY4UBQ0_9SPHN</name>
<keyword evidence="2" id="KW-0614">Plasmid</keyword>
<feature type="domain" description="TrwC relaxase" evidence="1">
    <location>
        <begin position="10"/>
        <end position="160"/>
    </location>
</feature>
<dbReference type="Pfam" id="PF08751">
    <property type="entry name" value="TrwC"/>
    <property type="match status" value="1"/>
</dbReference>
<gene>
    <name evidence="2" type="ORF">NCF85_16780</name>
</gene>
<sequence length="162" mass="17310">MTVSPASVSGAEYYAHDGYYTIDEGPSEWMGEGAQRLGLEGRVKADQFAQIIDGVLPDGTELARGADGTRNNGTDLTFSAPKSVSLVGLIGGDKRVIEAHRNAVRETMIWAEEKLALARSGAGGAERELTGNLVQAHFHHDLSRALDPQVHTHCVVANMNSP</sequence>
<keyword evidence="3" id="KW-1185">Reference proteome</keyword>